<proteinExistence type="predicted"/>
<comment type="caution">
    <text evidence="1">The sequence shown here is derived from an EMBL/GenBank/DDBJ whole genome shotgun (WGS) entry which is preliminary data.</text>
</comment>
<accession>A0AAW0MPE2</accession>
<dbReference type="EMBL" id="JBBPFD010000403">
    <property type="protein sequence ID" value="KAK7878987.1"/>
    <property type="molecule type" value="Genomic_DNA"/>
</dbReference>
<sequence>MVSLWANSEGPETGLGAFSSSAARVVTAASCVLTTWMCLQSVSGLGPRVHPAPVLSKPALGCKALSTKFTSLLEFDVRCCPFRPTFGRVSDDTGHVFARGAALFAEEEDLPRTVNLCEVRHCRLSDFKVVLHKEQDPGVQGERRPIHTMVFSRAFAPRLIGEAPLLSGMSRTLSFFCGLRGDSLLLGLNSIRLHGVPPP</sequence>
<name>A0AAW0MPE2_9GOBI</name>
<protein>
    <submittedName>
        <fullName evidence="1">Uncharacterized protein</fullName>
    </submittedName>
</protein>
<dbReference type="Proteomes" id="UP001460270">
    <property type="component" value="Unassembled WGS sequence"/>
</dbReference>
<reference evidence="2" key="1">
    <citation type="submission" date="2024-04" db="EMBL/GenBank/DDBJ databases">
        <title>Salinicola lusitanus LLJ914,a marine bacterium isolated from the Okinawa Trough.</title>
        <authorList>
            <person name="Li J."/>
        </authorList>
    </citation>
    <scope>NUCLEOTIDE SEQUENCE [LARGE SCALE GENOMIC DNA]</scope>
</reference>
<dbReference type="AlphaFoldDB" id="A0AAW0MPE2"/>
<organism evidence="1 2">
    <name type="scientific">Mugilogobius chulae</name>
    <name type="common">yellowstripe goby</name>
    <dbReference type="NCBI Taxonomy" id="88201"/>
    <lineage>
        <taxon>Eukaryota</taxon>
        <taxon>Metazoa</taxon>
        <taxon>Chordata</taxon>
        <taxon>Craniata</taxon>
        <taxon>Vertebrata</taxon>
        <taxon>Euteleostomi</taxon>
        <taxon>Actinopterygii</taxon>
        <taxon>Neopterygii</taxon>
        <taxon>Teleostei</taxon>
        <taxon>Neoteleostei</taxon>
        <taxon>Acanthomorphata</taxon>
        <taxon>Gobiaria</taxon>
        <taxon>Gobiiformes</taxon>
        <taxon>Gobioidei</taxon>
        <taxon>Gobiidae</taxon>
        <taxon>Gobionellinae</taxon>
        <taxon>Mugilogobius</taxon>
    </lineage>
</organism>
<keyword evidence="2" id="KW-1185">Reference proteome</keyword>
<gene>
    <name evidence="1" type="ORF">WMY93_034180</name>
</gene>
<evidence type="ECO:0000313" key="2">
    <source>
        <dbReference type="Proteomes" id="UP001460270"/>
    </source>
</evidence>
<evidence type="ECO:0000313" key="1">
    <source>
        <dbReference type="EMBL" id="KAK7878987.1"/>
    </source>
</evidence>